<keyword evidence="2" id="KW-0040">ANK repeat</keyword>
<dbReference type="Pfam" id="PF22939">
    <property type="entry name" value="WHD_GPIID"/>
    <property type="match status" value="1"/>
</dbReference>
<dbReference type="PANTHER" id="PTHR46082:SF11">
    <property type="entry name" value="AAA+ ATPASE DOMAIN-CONTAINING PROTEIN-RELATED"/>
    <property type="match status" value="1"/>
</dbReference>
<dbReference type="InterPro" id="IPR035994">
    <property type="entry name" value="Nucleoside_phosphorylase_sf"/>
</dbReference>
<dbReference type="PROSITE" id="PS50088">
    <property type="entry name" value="ANK_REPEAT"/>
    <property type="match status" value="7"/>
</dbReference>
<accession>U1HZI8</accession>
<proteinExistence type="predicted"/>
<feature type="domain" description="Nucleoside phosphorylase" evidence="3">
    <location>
        <begin position="8"/>
        <end position="296"/>
    </location>
</feature>
<dbReference type="InterPro" id="IPR027417">
    <property type="entry name" value="P-loop_NTPase"/>
</dbReference>
<dbReference type="SMART" id="SM00248">
    <property type="entry name" value="ANK"/>
    <property type="match status" value="7"/>
</dbReference>
<dbReference type="GO" id="GO:0009116">
    <property type="term" value="P:nucleoside metabolic process"/>
    <property type="evidence" value="ECO:0007669"/>
    <property type="project" value="InterPro"/>
</dbReference>
<keyword evidence="7" id="KW-1185">Reference proteome</keyword>
<dbReference type="SUPFAM" id="SSF48403">
    <property type="entry name" value="Ankyrin repeat"/>
    <property type="match status" value="1"/>
</dbReference>
<dbReference type="GO" id="GO:0003824">
    <property type="term" value="F:catalytic activity"/>
    <property type="evidence" value="ECO:0007669"/>
    <property type="project" value="InterPro"/>
</dbReference>
<dbReference type="InterPro" id="IPR056884">
    <property type="entry name" value="NPHP3-like_N"/>
</dbReference>
<organism evidence="6 7">
    <name type="scientific">Endocarpon pusillum (strain Z07020 / HMAS-L-300199)</name>
    <name type="common">Lichen-forming fungus</name>
    <dbReference type="NCBI Taxonomy" id="1263415"/>
    <lineage>
        <taxon>Eukaryota</taxon>
        <taxon>Fungi</taxon>
        <taxon>Dikarya</taxon>
        <taxon>Ascomycota</taxon>
        <taxon>Pezizomycotina</taxon>
        <taxon>Eurotiomycetes</taxon>
        <taxon>Chaetothyriomycetidae</taxon>
        <taxon>Verrucariales</taxon>
        <taxon>Verrucariaceae</taxon>
        <taxon>Endocarpon</taxon>
    </lineage>
</organism>
<dbReference type="InterPro" id="IPR054471">
    <property type="entry name" value="GPIID_WHD"/>
</dbReference>
<dbReference type="Pfam" id="PF12796">
    <property type="entry name" value="Ank_2"/>
    <property type="match status" value="2"/>
</dbReference>
<feature type="repeat" description="ANK" evidence="2">
    <location>
        <begin position="967"/>
        <end position="999"/>
    </location>
</feature>
<feature type="repeat" description="ANK" evidence="2">
    <location>
        <begin position="934"/>
        <end position="966"/>
    </location>
</feature>
<dbReference type="RefSeq" id="XP_007786371.1">
    <property type="nucleotide sequence ID" value="XM_007788181.1"/>
</dbReference>
<evidence type="ECO:0000256" key="2">
    <source>
        <dbReference type="PROSITE-ProRule" id="PRU00023"/>
    </source>
</evidence>
<dbReference type="GeneID" id="19239220"/>
<evidence type="ECO:0000256" key="1">
    <source>
        <dbReference type="ARBA" id="ARBA00022737"/>
    </source>
</evidence>
<evidence type="ECO:0000259" key="4">
    <source>
        <dbReference type="Pfam" id="PF22939"/>
    </source>
</evidence>
<dbReference type="Gene3D" id="3.40.50.1580">
    <property type="entry name" value="Nucleoside phosphorylase domain"/>
    <property type="match status" value="1"/>
</dbReference>
<dbReference type="InterPro" id="IPR002110">
    <property type="entry name" value="Ankyrin_rpt"/>
</dbReference>
<dbReference type="CDD" id="cd09008">
    <property type="entry name" value="MTAN"/>
    <property type="match status" value="1"/>
</dbReference>
<feature type="domain" description="GPI inositol-deacylase winged helix" evidence="4">
    <location>
        <begin position="645"/>
        <end position="720"/>
    </location>
</feature>
<dbReference type="SUPFAM" id="SSF52540">
    <property type="entry name" value="P-loop containing nucleoside triphosphate hydrolases"/>
    <property type="match status" value="1"/>
</dbReference>
<dbReference type="PRINTS" id="PR01415">
    <property type="entry name" value="ANKYRIN"/>
</dbReference>
<dbReference type="AlphaFoldDB" id="U1HZI8"/>
<dbReference type="Pfam" id="PF13637">
    <property type="entry name" value="Ank_4"/>
    <property type="match status" value="1"/>
</dbReference>
<evidence type="ECO:0000259" key="3">
    <source>
        <dbReference type="Pfam" id="PF01048"/>
    </source>
</evidence>
<feature type="repeat" description="ANK" evidence="2">
    <location>
        <begin position="902"/>
        <end position="934"/>
    </location>
</feature>
<dbReference type="SUPFAM" id="SSF53167">
    <property type="entry name" value="Purine and uridine phosphorylases"/>
    <property type="match status" value="1"/>
</dbReference>
<dbReference type="OrthoDB" id="20872at2759"/>
<dbReference type="PANTHER" id="PTHR46082">
    <property type="entry name" value="ATP/GTP-BINDING PROTEIN-RELATED"/>
    <property type="match status" value="1"/>
</dbReference>
<keyword evidence="1" id="KW-0677">Repeat</keyword>
<sequence length="1156" mass="128741">MKYEDYTVGWICALPTEMAAARGMLDEVHEILPSRPHDSNNYTFGHIGDHNVVIACLPSGVMGKISAAGVVTQLLSTCTGIEFGLMVGIGGGVPSKEHDIRLGDVVVSKPIGTYGGVIQYDFGKTVGEGKFIIMGSLNKPPKTLLTALASLEAKHMAEDHMVAKHLSEMTKKHPKLTTHSTCPDVRYDSLYTAEYDHPKGYETCSQCDANKLVSRGPRACEGPVIHYGLVASGDQVMRHGGTRERLRQELDVLCFEMEAAGLMDILPCLVIRGICDYADSHKNKRWQPYAAAAASAYAKELLSVIPGKLVIDIQTAAEVKAAAVDSRFQEVEVNACLTALFLTDPRDDRETITQIKGSRVDGTCEWIKTNTLYDSWLHSHSQLLRLSGGPGKGKTMLSIFLAEELERRVEDSESSLFIQYFCDNRDEKRNTAVAVLRGLIWQLLKRRPQLVIHILPSFRDQDKTQLITSFTSLWQIFEHMVSDPVIGTAYCVLDGLDECDEGSLEVLLKKFSSLFSTKSDQSSTCHLNLIAVSRELPDFIPEILSIFPCIQLDPDADCEINRDIHQFIKVKVNELSNYRQLPGPLCVHVKKVFLARAKGTFLWVGIVAYELRKYKATEIERALNLFPSGLEELYARMLLQIDVDRQQAAAKILRWVVMAFRPLTLLELSAVIETTVTSMGFSREEVIRDQVAYCGYFLTIKEDRVSLIHQSAKDYLLRQTPDCNPKLEYFRIKEEAANLEIARKCFEYLQGGAFAGVKVNLDQRHTFKDFPLLPYATLHWPDHARRLASSEDIFDLTLPFYAKKSRIRKSWLETYWAAAVGGDLPTSFSLLHLASYFGIIPLVENLLSWRKSWMIRMKHLTFVNKRDSGGSTPLYWAATQGHEAVVRLLLKQEADVNTKGKFGWTVLHNVVMNGDKTMTRLLLENGANVNAKYTGGTALDLAAKNGDKTMIELLLEYKVKVNPLNGHGTPVLFVPIAKGHETVVQLLLKYGAEVNIKDGFGSTALHTAAFAEGFNVVPLPLEWRDVSVKWSARYDAARRRYEAIVRLLLEHGADVHIKNNAGLTALHEAGNGDSQAVAQLLLEHRADVNVKDNKGQTALHMAALGRSWLGAKLLLEYGADVNVKDNKGQTAQDLAAGLWDKEVVQLLEEAAAAAKD</sequence>
<feature type="repeat" description="ANK" evidence="2">
    <location>
        <begin position="1094"/>
        <end position="1126"/>
    </location>
</feature>
<dbReference type="Pfam" id="PF01048">
    <property type="entry name" value="PNP_UDP_1"/>
    <property type="match status" value="1"/>
</dbReference>
<feature type="repeat" description="ANK" evidence="2">
    <location>
        <begin position="1061"/>
        <end position="1093"/>
    </location>
</feature>
<dbReference type="InterPro" id="IPR053137">
    <property type="entry name" value="NLR-like"/>
</dbReference>
<evidence type="ECO:0000313" key="6">
    <source>
        <dbReference type="EMBL" id="ERF76330.1"/>
    </source>
</evidence>
<feature type="domain" description="Nephrocystin 3-like N-terminal" evidence="5">
    <location>
        <begin position="362"/>
        <end position="534"/>
    </location>
</feature>
<dbReference type="Gene3D" id="1.25.40.20">
    <property type="entry name" value="Ankyrin repeat-containing domain"/>
    <property type="match status" value="3"/>
</dbReference>
<dbReference type="OMA" id="NQACANE"/>
<dbReference type="EMBL" id="KE720769">
    <property type="protein sequence ID" value="ERF76330.1"/>
    <property type="molecule type" value="Genomic_DNA"/>
</dbReference>
<dbReference type="eggNOG" id="KOG4177">
    <property type="taxonomic scope" value="Eukaryota"/>
</dbReference>
<reference evidence="7" key="1">
    <citation type="journal article" date="2014" name="BMC Genomics">
        <title>Genome characteristics reveal the impact of lichenization on lichen-forming fungus Endocarpon pusillum Hedwig (Verrucariales, Ascomycota).</title>
        <authorList>
            <person name="Wang Y.-Y."/>
            <person name="Liu B."/>
            <person name="Zhang X.-Y."/>
            <person name="Zhou Q.-M."/>
            <person name="Zhang T."/>
            <person name="Li H."/>
            <person name="Yu Y.-F."/>
            <person name="Zhang X.-L."/>
            <person name="Hao X.-Y."/>
            <person name="Wang M."/>
            <person name="Wang L."/>
            <person name="Wei J.-C."/>
        </authorList>
    </citation>
    <scope>NUCLEOTIDE SEQUENCE [LARGE SCALE GENOMIC DNA]</scope>
    <source>
        <strain evidence="7">Z07020 / HMAS-L-300199</strain>
    </source>
</reference>
<dbReference type="Gene3D" id="3.40.50.300">
    <property type="entry name" value="P-loop containing nucleotide triphosphate hydrolases"/>
    <property type="match status" value="1"/>
</dbReference>
<feature type="repeat" description="ANK" evidence="2">
    <location>
        <begin position="1028"/>
        <end position="1060"/>
    </location>
</feature>
<evidence type="ECO:0000259" key="5">
    <source>
        <dbReference type="Pfam" id="PF24883"/>
    </source>
</evidence>
<evidence type="ECO:0000313" key="7">
    <source>
        <dbReference type="Proteomes" id="UP000019373"/>
    </source>
</evidence>
<feature type="repeat" description="ANK" evidence="2">
    <location>
        <begin position="869"/>
        <end position="901"/>
    </location>
</feature>
<dbReference type="HOGENOM" id="CLU_000288_34_2_1"/>
<name>U1HZI8_ENDPU</name>
<dbReference type="PROSITE" id="PS50297">
    <property type="entry name" value="ANK_REP_REGION"/>
    <property type="match status" value="6"/>
</dbReference>
<dbReference type="InterPro" id="IPR000845">
    <property type="entry name" value="Nucleoside_phosphorylase_d"/>
</dbReference>
<gene>
    <name evidence="6" type="ORF">EPUS_04188</name>
</gene>
<protein>
    <submittedName>
        <fullName evidence="6">Uncharacterized protein</fullName>
    </submittedName>
</protein>
<dbReference type="InterPro" id="IPR036770">
    <property type="entry name" value="Ankyrin_rpt-contain_sf"/>
</dbReference>
<dbReference type="Pfam" id="PF24883">
    <property type="entry name" value="NPHP3_N"/>
    <property type="match status" value="1"/>
</dbReference>
<dbReference type="Proteomes" id="UP000019373">
    <property type="component" value="Unassembled WGS sequence"/>
</dbReference>